<evidence type="ECO:0000313" key="3">
    <source>
        <dbReference type="EMBL" id="KAK1136717.1"/>
    </source>
</evidence>
<name>A0AA40GFG9_9HYME</name>
<dbReference type="InterPro" id="IPR006600">
    <property type="entry name" value="HTH_CenpB_DNA-bd_dom"/>
</dbReference>
<sequence length="79" mass="9046">MDTPITVPILCEKALELSAKKLGGVNFSSNGWLRKFRRRYVIRLLNIQGEKLSANAESAEGFQEYIQNLKPKEKYLCDI</sequence>
<dbReference type="Gene3D" id="1.10.10.60">
    <property type="entry name" value="Homeodomain-like"/>
    <property type="match status" value="1"/>
</dbReference>
<keyword evidence="1" id="KW-0238">DNA-binding</keyword>
<keyword evidence="4" id="KW-1185">Reference proteome</keyword>
<organism evidence="3 4">
    <name type="scientific">Melipona bicolor</name>
    <dbReference type="NCBI Taxonomy" id="60889"/>
    <lineage>
        <taxon>Eukaryota</taxon>
        <taxon>Metazoa</taxon>
        <taxon>Ecdysozoa</taxon>
        <taxon>Arthropoda</taxon>
        <taxon>Hexapoda</taxon>
        <taxon>Insecta</taxon>
        <taxon>Pterygota</taxon>
        <taxon>Neoptera</taxon>
        <taxon>Endopterygota</taxon>
        <taxon>Hymenoptera</taxon>
        <taxon>Apocrita</taxon>
        <taxon>Aculeata</taxon>
        <taxon>Apoidea</taxon>
        <taxon>Anthophila</taxon>
        <taxon>Apidae</taxon>
        <taxon>Melipona</taxon>
    </lineage>
</organism>
<dbReference type="Pfam" id="PF03221">
    <property type="entry name" value="HTH_Tnp_Tc5"/>
    <property type="match status" value="1"/>
</dbReference>
<evidence type="ECO:0000256" key="1">
    <source>
        <dbReference type="ARBA" id="ARBA00023125"/>
    </source>
</evidence>
<accession>A0AA40GFG9</accession>
<dbReference type="GO" id="GO:0003677">
    <property type="term" value="F:DNA binding"/>
    <property type="evidence" value="ECO:0007669"/>
    <property type="project" value="UniProtKB-KW"/>
</dbReference>
<dbReference type="AlphaFoldDB" id="A0AA40GFG9"/>
<proteinExistence type="predicted"/>
<evidence type="ECO:0000259" key="2">
    <source>
        <dbReference type="PROSITE" id="PS51253"/>
    </source>
</evidence>
<reference evidence="3" key="1">
    <citation type="submission" date="2021-10" db="EMBL/GenBank/DDBJ databases">
        <title>Melipona bicolor Genome sequencing and assembly.</title>
        <authorList>
            <person name="Araujo N.S."/>
            <person name="Arias M.C."/>
        </authorList>
    </citation>
    <scope>NUCLEOTIDE SEQUENCE</scope>
    <source>
        <strain evidence="3">USP_2M_L1-L4_2017</strain>
        <tissue evidence="3">Whole body</tissue>
    </source>
</reference>
<gene>
    <name evidence="3" type="ORF">K0M31_001258</name>
</gene>
<dbReference type="PROSITE" id="PS51253">
    <property type="entry name" value="HTH_CENPB"/>
    <property type="match status" value="1"/>
</dbReference>
<dbReference type="EMBL" id="JAHYIQ010000001">
    <property type="protein sequence ID" value="KAK1136717.1"/>
    <property type="molecule type" value="Genomic_DNA"/>
</dbReference>
<feature type="domain" description="HTH CENPB-type" evidence="2">
    <location>
        <begin position="1"/>
        <end position="46"/>
    </location>
</feature>
<protein>
    <recommendedName>
        <fullName evidence="2">HTH CENPB-type domain-containing protein</fullName>
    </recommendedName>
</protein>
<evidence type="ECO:0000313" key="4">
    <source>
        <dbReference type="Proteomes" id="UP001177670"/>
    </source>
</evidence>
<comment type="caution">
    <text evidence="3">The sequence shown here is derived from an EMBL/GenBank/DDBJ whole genome shotgun (WGS) entry which is preliminary data.</text>
</comment>
<dbReference type="Proteomes" id="UP001177670">
    <property type="component" value="Unassembled WGS sequence"/>
</dbReference>